<comment type="caution">
    <text evidence="1">The sequence shown here is derived from an EMBL/GenBank/DDBJ whole genome shotgun (WGS) entry which is preliminary data.</text>
</comment>
<evidence type="ECO:0000313" key="1">
    <source>
        <dbReference type="EMBL" id="MPC29305.1"/>
    </source>
</evidence>
<reference evidence="1 2" key="1">
    <citation type="submission" date="2019-05" db="EMBL/GenBank/DDBJ databases">
        <title>Another draft genome of Portunus trituberculatus and its Hox gene families provides insights of decapod evolution.</title>
        <authorList>
            <person name="Jeong J.-H."/>
            <person name="Song I."/>
            <person name="Kim S."/>
            <person name="Choi T."/>
            <person name="Kim D."/>
            <person name="Ryu S."/>
            <person name="Kim W."/>
        </authorList>
    </citation>
    <scope>NUCLEOTIDE SEQUENCE [LARGE SCALE GENOMIC DNA]</scope>
    <source>
        <tissue evidence="1">Muscle</tissue>
    </source>
</reference>
<dbReference type="EMBL" id="VSRR010002049">
    <property type="protein sequence ID" value="MPC29305.1"/>
    <property type="molecule type" value="Genomic_DNA"/>
</dbReference>
<organism evidence="1 2">
    <name type="scientific">Portunus trituberculatus</name>
    <name type="common">Swimming crab</name>
    <name type="synonym">Neptunus trituberculatus</name>
    <dbReference type="NCBI Taxonomy" id="210409"/>
    <lineage>
        <taxon>Eukaryota</taxon>
        <taxon>Metazoa</taxon>
        <taxon>Ecdysozoa</taxon>
        <taxon>Arthropoda</taxon>
        <taxon>Crustacea</taxon>
        <taxon>Multicrustacea</taxon>
        <taxon>Malacostraca</taxon>
        <taxon>Eumalacostraca</taxon>
        <taxon>Eucarida</taxon>
        <taxon>Decapoda</taxon>
        <taxon>Pleocyemata</taxon>
        <taxon>Brachyura</taxon>
        <taxon>Eubrachyura</taxon>
        <taxon>Portunoidea</taxon>
        <taxon>Portunidae</taxon>
        <taxon>Portuninae</taxon>
        <taxon>Portunus</taxon>
    </lineage>
</organism>
<gene>
    <name evidence="1" type="ORF">E2C01_022531</name>
</gene>
<accession>A0A5B7E7I9</accession>
<keyword evidence="2" id="KW-1185">Reference proteome</keyword>
<sequence>MDSKAKGSITALHHHCNGAGNASPAVGFHPRCLHTRLVRIGRTVNTYVHIHAGLPLPPTKTAMFD</sequence>
<evidence type="ECO:0000313" key="2">
    <source>
        <dbReference type="Proteomes" id="UP000324222"/>
    </source>
</evidence>
<dbReference type="Proteomes" id="UP000324222">
    <property type="component" value="Unassembled WGS sequence"/>
</dbReference>
<name>A0A5B7E7I9_PORTR</name>
<proteinExistence type="predicted"/>
<protein>
    <submittedName>
        <fullName evidence="1">Uncharacterized protein</fullName>
    </submittedName>
</protein>
<dbReference type="AlphaFoldDB" id="A0A5B7E7I9"/>